<accession>M6UTI1</accession>
<dbReference type="AlphaFoldDB" id="M6UTI1"/>
<dbReference type="Proteomes" id="UP000012160">
    <property type="component" value="Unassembled WGS sequence"/>
</dbReference>
<proteinExistence type="predicted"/>
<evidence type="ECO:0000313" key="1">
    <source>
        <dbReference type="EMBL" id="EMO46041.1"/>
    </source>
</evidence>
<dbReference type="EMBL" id="AHOQ02000024">
    <property type="protein sequence ID" value="EMO46041.1"/>
    <property type="molecule type" value="Genomic_DNA"/>
</dbReference>
<protein>
    <submittedName>
        <fullName evidence="1">Uncharacterized protein</fullName>
    </submittedName>
</protein>
<reference evidence="1 2" key="1">
    <citation type="submission" date="2013-01" db="EMBL/GenBank/DDBJ databases">
        <authorList>
            <person name="Harkins D.M."/>
            <person name="Durkin A.S."/>
            <person name="Brinkac L.M."/>
            <person name="Haft D.H."/>
            <person name="Selengut J.D."/>
            <person name="Sanka R."/>
            <person name="DePew J."/>
            <person name="Purushe J."/>
            <person name="Matthias M.A."/>
            <person name="Vinetz J.M."/>
            <person name="Sutton G.G."/>
            <person name="Nierman W.C."/>
            <person name="Fouts D.E."/>
        </authorList>
    </citation>
    <scope>NUCLEOTIDE SEQUENCE [LARGE SCALE GENOMIC DNA]</scope>
    <source>
        <strain evidence="1 2">ZUN179</strain>
    </source>
</reference>
<evidence type="ECO:0000313" key="2">
    <source>
        <dbReference type="Proteomes" id="UP000012160"/>
    </source>
</evidence>
<gene>
    <name evidence="1" type="ORF">LEP1GSC187_2529</name>
</gene>
<sequence length="184" mass="21222">MFNLMRTKWIAEQFRLFKNLKGQTLREVKLWEMAFIEEGPSKKPLWAVPSLPFRQFIGIFLFLENREIYGIGTCQNGDSWGLINSFLDKYLDPAEEWAKPDSIYRVGDSDAFPVGLISDVKIFQNEKSDISCLYLTINGHKIALQAGEVYENSDGTLCVVKDDESILYFSKPEDISTIDFDTYY</sequence>
<name>M6UTI1_9LEPT</name>
<organism evidence="1 2">
    <name type="scientific">Leptospira santarosai str. ZUN179</name>
    <dbReference type="NCBI Taxonomy" id="1049985"/>
    <lineage>
        <taxon>Bacteria</taxon>
        <taxon>Pseudomonadati</taxon>
        <taxon>Spirochaetota</taxon>
        <taxon>Spirochaetia</taxon>
        <taxon>Leptospirales</taxon>
        <taxon>Leptospiraceae</taxon>
        <taxon>Leptospira</taxon>
    </lineage>
</organism>
<comment type="caution">
    <text evidence="1">The sequence shown here is derived from an EMBL/GenBank/DDBJ whole genome shotgun (WGS) entry which is preliminary data.</text>
</comment>